<evidence type="ECO:0000256" key="10">
    <source>
        <dbReference type="ARBA" id="ARBA00049729"/>
    </source>
</evidence>
<evidence type="ECO:0000256" key="12">
    <source>
        <dbReference type="SAM" id="Phobius"/>
    </source>
</evidence>
<evidence type="ECO:0000256" key="7">
    <source>
        <dbReference type="ARBA" id="ARBA00022989"/>
    </source>
</evidence>
<comment type="catalytic activity">
    <reaction evidence="9">
        <text>Hydrolyzes the peptide bond -P2-(S-farnesyl or geranylgeranyl)C-P1'-P2'-P3'-COOH where P1' and P2' are amino acids with aliphatic sidechains and P3' is any C-terminal residue.</text>
        <dbReference type="EC" id="3.4.26.1"/>
    </reaction>
</comment>
<dbReference type="GO" id="GO:0005789">
    <property type="term" value="C:endoplasmic reticulum membrane"/>
    <property type="evidence" value="ECO:0007669"/>
    <property type="project" value="UniProtKB-SubCell"/>
</dbReference>
<keyword evidence="3" id="KW-0645">Protease</keyword>
<comment type="similarity">
    <text evidence="2">Belongs to the peptidase U48 family.</text>
</comment>
<evidence type="ECO:0000313" key="15">
    <source>
        <dbReference type="Proteomes" id="UP000193986"/>
    </source>
</evidence>
<keyword evidence="15" id="KW-1185">Reference proteome</keyword>
<dbReference type="InParanoid" id="A0A1Y2BBZ1"/>
<organism evidence="14 15">
    <name type="scientific">Naematelia encephala</name>
    <dbReference type="NCBI Taxonomy" id="71784"/>
    <lineage>
        <taxon>Eukaryota</taxon>
        <taxon>Fungi</taxon>
        <taxon>Dikarya</taxon>
        <taxon>Basidiomycota</taxon>
        <taxon>Agaricomycotina</taxon>
        <taxon>Tremellomycetes</taxon>
        <taxon>Tremellales</taxon>
        <taxon>Naemateliaceae</taxon>
        <taxon>Naematelia</taxon>
    </lineage>
</organism>
<dbReference type="AlphaFoldDB" id="A0A1Y2BBZ1"/>
<dbReference type="InterPro" id="IPR003675">
    <property type="entry name" value="Rce1/LyrA-like_dom"/>
</dbReference>
<evidence type="ECO:0000256" key="11">
    <source>
        <dbReference type="SAM" id="MobiDB-lite"/>
    </source>
</evidence>
<evidence type="ECO:0000259" key="13">
    <source>
        <dbReference type="Pfam" id="PF02517"/>
    </source>
</evidence>
<evidence type="ECO:0000256" key="5">
    <source>
        <dbReference type="ARBA" id="ARBA00022801"/>
    </source>
</evidence>
<proteinExistence type="inferred from homology"/>
<comment type="subcellular location">
    <subcellularLocation>
        <location evidence="1">Endoplasmic reticulum membrane</location>
        <topology evidence="1">Multi-pass membrane protein</topology>
    </subcellularLocation>
</comment>
<dbReference type="PANTHER" id="PTHR13046">
    <property type="entry name" value="PROTEASE U48 CAAX PRENYL PROTEASE RCE1"/>
    <property type="match status" value="1"/>
</dbReference>
<dbReference type="EC" id="3.4.26.1" evidence="10"/>
<feature type="transmembrane region" description="Helical" evidence="12">
    <location>
        <begin position="260"/>
        <end position="286"/>
    </location>
</feature>
<dbReference type="Proteomes" id="UP000193986">
    <property type="component" value="Unassembled WGS sequence"/>
</dbReference>
<accession>A0A1Y2BBZ1</accession>
<evidence type="ECO:0000256" key="8">
    <source>
        <dbReference type="ARBA" id="ARBA00023136"/>
    </source>
</evidence>
<dbReference type="EMBL" id="MCFC01000012">
    <property type="protein sequence ID" value="ORY31997.1"/>
    <property type="molecule type" value="Genomic_DNA"/>
</dbReference>
<feature type="region of interest" description="Disordered" evidence="11">
    <location>
        <begin position="65"/>
        <end position="92"/>
    </location>
</feature>
<gene>
    <name evidence="14" type="ORF">BCR39DRAFT_525125</name>
</gene>
<feature type="transmembrane region" description="Helical" evidence="12">
    <location>
        <begin position="147"/>
        <end position="166"/>
    </location>
</feature>
<keyword evidence="8 12" id="KW-0472">Membrane</keyword>
<evidence type="ECO:0000256" key="9">
    <source>
        <dbReference type="ARBA" id="ARBA00047280"/>
    </source>
</evidence>
<keyword evidence="7 12" id="KW-1133">Transmembrane helix</keyword>
<evidence type="ECO:0000256" key="6">
    <source>
        <dbReference type="ARBA" id="ARBA00022824"/>
    </source>
</evidence>
<dbReference type="GO" id="GO:0004222">
    <property type="term" value="F:metalloendopeptidase activity"/>
    <property type="evidence" value="ECO:0007669"/>
    <property type="project" value="InterPro"/>
</dbReference>
<name>A0A1Y2BBZ1_9TREE</name>
<comment type="caution">
    <text evidence="14">The sequence shown here is derived from an EMBL/GenBank/DDBJ whole genome shotgun (WGS) entry which is preliminary data.</text>
</comment>
<keyword evidence="4 12" id="KW-0812">Transmembrane</keyword>
<evidence type="ECO:0000313" key="14">
    <source>
        <dbReference type="EMBL" id="ORY31997.1"/>
    </source>
</evidence>
<evidence type="ECO:0000256" key="3">
    <source>
        <dbReference type="ARBA" id="ARBA00022670"/>
    </source>
</evidence>
<dbReference type="FunCoup" id="A0A1Y2BBZ1">
    <property type="interactions" value="293"/>
</dbReference>
<dbReference type="Pfam" id="PF02517">
    <property type="entry name" value="Rce1-like"/>
    <property type="match status" value="1"/>
</dbReference>
<dbReference type="GO" id="GO:0071586">
    <property type="term" value="P:CAAX-box protein processing"/>
    <property type="evidence" value="ECO:0007669"/>
    <property type="project" value="InterPro"/>
</dbReference>
<protein>
    <recommendedName>
        <fullName evidence="10">intramembrane prenyl-peptidase Rce1</fullName>
        <ecNumber evidence="10">3.4.26.1</ecNumber>
    </recommendedName>
</protein>
<sequence length="342" mass="37339">MKDLNASLVLQSSLSLGIPPRTAHVLSLLFTSSYVGSIYVSQLFASHLRLGPGQSKLLPIPPISSTDSDAIPEMPTEARRTPEPGSRDHPDTIRTRMKAVGLATVGSLGGVWWTVRRVGGLGLIETAKCTASLLGLSTGPIFRLGKVQLCLSFLLAPALFLGPLYARYLDSRLSFQHPSPAGLLGRIKRWWAEFGPVEIRNYVVGPLTEELVFRSSIISACILAHLSPSSLVFGTPLWFGIAHFHHAYEAWKRGGRTTEVLIQAVATSLFQLTYTTLFGWFASYLFIRTGSVLPPLASHIFCNFMGIYLPQQATARHPRYSTAIWAAYLGGIASFTLGLRAL</sequence>
<feature type="domain" description="CAAX prenyl protease 2/Lysostaphin resistance protein A-like" evidence="13">
    <location>
        <begin position="199"/>
        <end position="305"/>
    </location>
</feature>
<feature type="transmembrane region" description="Helical" evidence="12">
    <location>
        <begin position="292"/>
        <end position="310"/>
    </location>
</feature>
<keyword evidence="6" id="KW-0256">Endoplasmic reticulum</keyword>
<feature type="compositionally biased region" description="Basic and acidic residues" evidence="11">
    <location>
        <begin position="76"/>
        <end position="92"/>
    </location>
</feature>
<dbReference type="InterPro" id="IPR039731">
    <property type="entry name" value="Rce1"/>
</dbReference>
<reference evidence="14 15" key="1">
    <citation type="submission" date="2016-07" db="EMBL/GenBank/DDBJ databases">
        <title>Pervasive Adenine N6-methylation of Active Genes in Fungi.</title>
        <authorList>
            <consortium name="DOE Joint Genome Institute"/>
            <person name="Mondo S.J."/>
            <person name="Dannebaum R.O."/>
            <person name="Kuo R.C."/>
            <person name="Labutti K."/>
            <person name="Haridas S."/>
            <person name="Kuo A."/>
            <person name="Salamov A."/>
            <person name="Ahrendt S.R."/>
            <person name="Lipzen A."/>
            <person name="Sullivan W."/>
            <person name="Andreopoulos W.B."/>
            <person name="Clum A."/>
            <person name="Lindquist E."/>
            <person name="Daum C."/>
            <person name="Ramamoorthy G.K."/>
            <person name="Gryganskyi A."/>
            <person name="Culley D."/>
            <person name="Magnuson J.K."/>
            <person name="James T.Y."/>
            <person name="O'Malley M.A."/>
            <person name="Stajich J.E."/>
            <person name="Spatafora J.W."/>
            <person name="Visel A."/>
            <person name="Grigoriev I.V."/>
        </authorList>
    </citation>
    <scope>NUCLEOTIDE SEQUENCE [LARGE SCALE GENOMIC DNA]</scope>
    <source>
        <strain evidence="14 15">68-887.2</strain>
    </source>
</reference>
<dbReference type="OrthoDB" id="271604at2759"/>
<evidence type="ECO:0000256" key="1">
    <source>
        <dbReference type="ARBA" id="ARBA00004477"/>
    </source>
</evidence>
<evidence type="ECO:0000256" key="2">
    <source>
        <dbReference type="ARBA" id="ARBA00006897"/>
    </source>
</evidence>
<dbReference type="STRING" id="71784.A0A1Y2BBZ1"/>
<evidence type="ECO:0000256" key="4">
    <source>
        <dbReference type="ARBA" id="ARBA00022692"/>
    </source>
</evidence>
<dbReference type="PANTHER" id="PTHR13046:SF0">
    <property type="entry name" value="CAAX PRENYL PROTEASE 2"/>
    <property type="match status" value="1"/>
</dbReference>
<keyword evidence="5" id="KW-0378">Hydrolase</keyword>
<feature type="transmembrane region" description="Helical" evidence="12">
    <location>
        <begin position="322"/>
        <end position="341"/>
    </location>
</feature>